<reference evidence="6" key="1">
    <citation type="journal article" date="2019" name="Int. J. Syst. Evol. Microbiol.">
        <title>The Global Catalogue of Microorganisms (GCM) 10K type strain sequencing project: providing services to taxonomists for standard genome sequencing and annotation.</title>
        <authorList>
            <consortium name="The Broad Institute Genomics Platform"/>
            <consortium name="The Broad Institute Genome Sequencing Center for Infectious Disease"/>
            <person name="Wu L."/>
            <person name="Ma J."/>
        </authorList>
    </citation>
    <scope>NUCLEOTIDE SEQUENCE [LARGE SCALE GENOMIC DNA]</scope>
    <source>
        <strain evidence="6">CGMCC 1.7030</strain>
    </source>
</reference>
<evidence type="ECO:0000259" key="4">
    <source>
        <dbReference type="PROSITE" id="PS50930"/>
    </source>
</evidence>
<dbReference type="PROSITE" id="PS50930">
    <property type="entry name" value="HTH_LYTTR"/>
    <property type="match status" value="1"/>
</dbReference>
<evidence type="ECO:0000256" key="2">
    <source>
        <dbReference type="PROSITE-ProRule" id="PRU00169"/>
    </source>
</evidence>
<dbReference type="InterPro" id="IPR007492">
    <property type="entry name" value="LytTR_DNA-bd_dom"/>
</dbReference>
<dbReference type="CDD" id="cd17534">
    <property type="entry name" value="REC_DC-like"/>
    <property type="match status" value="1"/>
</dbReference>
<dbReference type="InterPro" id="IPR011006">
    <property type="entry name" value="CheY-like_superfamily"/>
</dbReference>
<dbReference type="Gene3D" id="3.40.50.2300">
    <property type="match status" value="1"/>
</dbReference>
<dbReference type="InterPro" id="IPR001789">
    <property type="entry name" value="Sig_transdc_resp-reg_receiver"/>
</dbReference>
<evidence type="ECO:0000313" key="6">
    <source>
        <dbReference type="Proteomes" id="UP001596163"/>
    </source>
</evidence>
<dbReference type="SMART" id="SM00850">
    <property type="entry name" value="LytTR"/>
    <property type="match status" value="1"/>
</dbReference>
<name>A0ABW0BZ06_9BACT</name>
<feature type="domain" description="HTH LytTR-type" evidence="4">
    <location>
        <begin position="149"/>
        <end position="247"/>
    </location>
</feature>
<evidence type="ECO:0000256" key="1">
    <source>
        <dbReference type="ARBA" id="ARBA00022553"/>
    </source>
</evidence>
<feature type="domain" description="Response regulatory" evidence="3">
    <location>
        <begin position="18"/>
        <end position="133"/>
    </location>
</feature>
<proteinExistence type="predicted"/>
<organism evidence="5 6">
    <name type="scientific">Algoriphagus aquatilis</name>
    <dbReference type="NCBI Taxonomy" id="490186"/>
    <lineage>
        <taxon>Bacteria</taxon>
        <taxon>Pseudomonadati</taxon>
        <taxon>Bacteroidota</taxon>
        <taxon>Cytophagia</taxon>
        <taxon>Cytophagales</taxon>
        <taxon>Cyclobacteriaceae</taxon>
        <taxon>Algoriphagus</taxon>
    </lineage>
</organism>
<dbReference type="PANTHER" id="PTHR44591:SF3">
    <property type="entry name" value="RESPONSE REGULATORY DOMAIN-CONTAINING PROTEIN"/>
    <property type="match status" value="1"/>
</dbReference>
<dbReference type="Gene3D" id="2.40.50.1020">
    <property type="entry name" value="LytTr DNA-binding domain"/>
    <property type="match status" value="1"/>
</dbReference>
<dbReference type="PANTHER" id="PTHR44591">
    <property type="entry name" value="STRESS RESPONSE REGULATOR PROTEIN 1"/>
    <property type="match status" value="1"/>
</dbReference>
<dbReference type="SUPFAM" id="SSF52172">
    <property type="entry name" value="CheY-like"/>
    <property type="match status" value="1"/>
</dbReference>
<accession>A0ABW0BZ06</accession>
<feature type="modified residue" description="4-aspartylphosphate" evidence="2">
    <location>
        <position position="68"/>
    </location>
</feature>
<dbReference type="Pfam" id="PF04397">
    <property type="entry name" value="LytTR"/>
    <property type="match status" value="1"/>
</dbReference>
<comment type="caution">
    <text evidence="5">The sequence shown here is derived from an EMBL/GenBank/DDBJ whole genome shotgun (WGS) entry which is preliminary data.</text>
</comment>
<dbReference type="SMART" id="SM00448">
    <property type="entry name" value="REC"/>
    <property type="match status" value="1"/>
</dbReference>
<keyword evidence="6" id="KW-1185">Reference proteome</keyword>
<gene>
    <name evidence="5" type="ORF">ACFPIK_15405</name>
</gene>
<sequence length="253" mass="29323">MKTTEMEFYKISKPTKPRVLIVEDNHLIAENLSELLEMEGFETLAALRTSKDTLNFLKFDIPDLIIMDIRLKGNDDGVKLVKKINAKLALPVVYLTACCDASYLDRVSKTKYDGFVVKPYHKETLISNIQLALKKKHEKNSLPPKEGHLTLRKDGFSVVLMDSDIKYLKADGMYTLIVGKKDEYRMRNILKEVEPMMSPNKFVRIHKSYLVNLDYITAFNHKEVLLDGLTLPIKRGFTKQLAKFIQEHRRRFK</sequence>
<dbReference type="Proteomes" id="UP001596163">
    <property type="component" value="Unassembled WGS sequence"/>
</dbReference>
<dbReference type="PROSITE" id="PS50110">
    <property type="entry name" value="RESPONSE_REGULATORY"/>
    <property type="match status" value="1"/>
</dbReference>
<protein>
    <submittedName>
        <fullName evidence="5">Response regulator</fullName>
    </submittedName>
</protein>
<evidence type="ECO:0000313" key="5">
    <source>
        <dbReference type="EMBL" id="MFC5193157.1"/>
    </source>
</evidence>
<keyword evidence="1 2" id="KW-0597">Phosphoprotein</keyword>
<dbReference type="Pfam" id="PF00072">
    <property type="entry name" value="Response_reg"/>
    <property type="match status" value="1"/>
</dbReference>
<evidence type="ECO:0000259" key="3">
    <source>
        <dbReference type="PROSITE" id="PS50110"/>
    </source>
</evidence>
<dbReference type="InterPro" id="IPR050595">
    <property type="entry name" value="Bact_response_regulator"/>
</dbReference>
<dbReference type="EMBL" id="JBHSKS010000014">
    <property type="protein sequence ID" value="MFC5193157.1"/>
    <property type="molecule type" value="Genomic_DNA"/>
</dbReference>